<dbReference type="Pfam" id="PF00144">
    <property type="entry name" value="Beta-lactamase"/>
    <property type="match status" value="1"/>
</dbReference>
<feature type="domain" description="Beta-lactamase-related" evidence="1">
    <location>
        <begin position="60"/>
        <end position="347"/>
    </location>
</feature>
<proteinExistence type="predicted"/>
<gene>
    <name evidence="2" type="ORF">CH360_13985</name>
    <name evidence="3" type="ORF">CH373_15525</name>
</gene>
<dbReference type="AlphaFoldDB" id="A0A2M9ZJC0"/>
<keyword evidence="4" id="KW-1185">Reference proteome</keyword>
<evidence type="ECO:0000259" key="1">
    <source>
        <dbReference type="Pfam" id="PF00144"/>
    </source>
</evidence>
<sequence length="367" mass="41728">MNIARNLILFVILFQLGCRKTTYSYSVNISEFSNNHELESVANRFTKGVFSESKGSVRTNAILVIYKDRIILEVNASEFNFNTLHPIWSISKFLLNGVLAEAVASQRVRLNFPVSFYLKQAADSLPNQLLVSHLLFFSSGLDWKERYEWAPIQSDILEVLYGKANKDMTEYISHVKVANLPGENISYSSGDSNLLSSLLASAVGKDYPTKFFRSMNISSFIWETDGRGVPIASSYAFLSPRDLAKIGQFYIREGWGKSSGLFPKNWIQDTFRIQPGIKLSWFLRWIGFPSMGGHVYLNRFDQDESKLYYSGLSPESFFASGHWGQYLVVDPIRKLVVIRYGNDRGGTFPMKEFLNRLVSVTDSSSFF</sequence>
<comment type="caution">
    <text evidence="3">The sequence shown here is derived from an EMBL/GenBank/DDBJ whole genome shotgun (WGS) entry which is preliminary data.</text>
</comment>
<dbReference type="SUPFAM" id="SSF56601">
    <property type="entry name" value="beta-lactamase/transpeptidase-like"/>
    <property type="match status" value="1"/>
</dbReference>
<dbReference type="PANTHER" id="PTHR43283">
    <property type="entry name" value="BETA-LACTAMASE-RELATED"/>
    <property type="match status" value="1"/>
</dbReference>
<evidence type="ECO:0000313" key="5">
    <source>
        <dbReference type="Proteomes" id="UP000231990"/>
    </source>
</evidence>
<evidence type="ECO:0000313" key="2">
    <source>
        <dbReference type="EMBL" id="PJZ68825.1"/>
    </source>
</evidence>
<dbReference type="PANTHER" id="PTHR43283:SF7">
    <property type="entry name" value="BETA-LACTAMASE-RELATED DOMAIN-CONTAINING PROTEIN"/>
    <property type="match status" value="1"/>
</dbReference>
<dbReference type="EMBL" id="NPDZ01000012">
    <property type="protein sequence ID" value="PJZ72156.1"/>
    <property type="molecule type" value="Genomic_DNA"/>
</dbReference>
<dbReference type="InterPro" id="IPR012338">
    <property type="entry name" value="Beta-lactam/transpept-like"/>
</dbReference>
<dbReference type="InterPro" id="IPR001466">
    <property type="entry name" value="Beta-lactam-related"/>
</dbReference>
<dbReference type="Proteomes" id="UP000231962">
    <property type="component" value="Unassembled WGS sequence"/>
</dbReference>
<protein>
    <recommendedName>
        <fullName evidence="1">Beta-lactamase-related domain-containing protein</fullName>
    </recommendedName>
</protein>
<evidence type="ECO:0000313" key="4">
    <source>
        <dbReference type="Proteomes" id="UP000231962"/>
    </source>
</evidence>
<accession>A0A2M9ZJC0</accession>
<dbReference type="InterPro" id="IPR050789">
    <property type="entry name" value="Diverse_Enzym_Activities"/>
</dbReference>
<evidence type="ECO:0000313" key="3">
    <source>
        <dbReference type="EMBL" id="PJZ72156.1"/>
    </source>
</evidence>
<name>A0A2M9ZJC0_9LEPT</name>
<dbReference type="Proteomes" id="UP000231990">
    <property type="component" value="Unassembled WGS sequence"/>
</dbReference>
<reference evidence="4 5" key="1">
    <citation type="submission" date="2017-07" db="EMBL/GenBank/DDBJ databases">
        <title>Leptospira spp. isolated from tropical soils.</title>
        <authorList>
            <person name="Thibeaux R."/>
            <person name="Iraola G."/>
            <person name="Ferres I."/>
            <person name="Bierque E."/>
            <person name="Girault D."/>
            <person name="Soupe-Gilbert M.-E."/>
            <person name="Picardeau M."/>
            <person name="Goarant C."/>
        </authorList>
    </citation>
    <scope>NUCLEOTIDE SEQUENCE [LARGE SCALE GENOMIC DNA]</scope>
    <source>
        <strain evidence="3 5">FH1-B-B1</strain>
        <strain evidence="2 4">FH1-B-C1</strain>
    </source>
</reference>
<dbReference type="OrthoDB" id="9773047at2"/>
<dbReference type="RefSeq" id="WP_100714678.1">
    <property type="nucleotide sequence ID" value="NZ_NPDY01000015.1"/>
</dbReference>
<dbReference type="Gene3D" id="3.40.710.10">
    <property type="entry name" value="DD-peptidase/beta-lactamase superfamily"/>
    <property type="match status" value="1"/>
</dbReference>
<organism evidence="3 5">
    <name type="scientific">Leptospira perolatii</name>
    <dbReference type="NCBI Taxonomy" id="2023191"/>
    <lineage>
        <taxon>Bacteria</taxon>
        <taxon>Pseudomonadati</taxon>
        <taxon>Spirochaetota</taxon>
        <taxon>Spirochaetia</taxon>
        <taxon>Leptospirales</taxon>
        <taxon>Leptospiraceae</taxon>
        <taxon>Leptospira</taxon>
    </lineage>
</organism>
<dbReference type="EMBL" id="NPDY01000015">
    <property type="protein sequence ID" value="PJZ68825.1"/>
    <property type="molecule type" value="Genomic_DNA"/>
</dbReference>